<feature type="compositionally biased region" description="Basic and acidic residues" evidence="2">
    <location>
        <begin position="256"/>
        <end position="274"/>
    </location>
</feature>
<proteinExistence type="predicted"/>
<dbReference type="eggNOG" id="ENOG502RDUQ">
    <property type="taxonomic scope" value="Eukaryota"/>
</dbReference>
<protein>
    <submittedName>
        <fullName evidence="3">Uncharacterized protein</fullName>
    </submittedName>
</protein>
<feature type="compositionally biased region" description="Low complexity" evidence="2">
    <location>
        <begin position="357"/>
        <end position="378"/>
    </location>
</feature>
<organism evidence="3 4">
    <name type="scientific">Sporisorium reilianum (strain SRZ2)</name>
    <name type="common">Maize head smut fungus</name>
    <dbReference type="NCBI Taxonomy" id="999809"/>
    <lineage>
        <taxon>Eukaryota</taxon>
        <taxon>Fungi</taxon>
        <taxon>Dikarya</taxon>
        <taxon>Basidiomycota</taxon>
        <taxon>Ustilaginomycotina</taxon>
        <taxon>Ustilaginomycetes</taxon>
        <taxon>Ustilaginales</taxon>
        <taxon>Ustilaginaceae</taxon>
        <taxon>Sporisorium</taxon>
    </lineage>
</organism>
<feature type="compositionally biased region" description="Low complexity" evidence="2">
    <location>
        <begin position="33"/>
        <end position="54"/>
    </location>
</feature>
<feature type="compositionally biased region" description="Polar residues" evidence="2">
    <location>
        <begin position="69"/>
        <end position="79"/>
    </location>
</feature>
<evidence type="ECO:0000313" key="3">
    <source>
        <dbReference type="EMBL" id="CBQ69427.1"/>
    </source>
</evidence>
<keyword evidence="4" id="KW-1185">Reference proteome</keyword>
<keyword evidence="1" id="KW-0175">Coiled coil</keyword>
<reference evidence="3 4" key="1">
    <citation type="journal article" date="2010" name="Science">
        <title>Pathogenicity determinants in smut fungi revealed by genome comparison.</title>
        <authorList>
            <person name="Schirawski J."/>
            <person name="Mannhaupt G."/>
            <person name="Muench K."/>
            <person name="Brefort T."/>
            <person name="Schipper K."/>
            <person name="Doehlemann G."/>
            <person name="Di Stasio M."/>
            <person name="Roessel N."/>
            <person name="Mendoza-Mendoza A."/>
            <person name="Pester D."/>
            <person name="Mueller O."/>
            <person name="Winterberg B."/>
            <person name="Meyer E."/>
            <person name="Ghareeb H."/>
            <person name="Wollenberg T."/>
            <person name="Muensterkoetter M."/>
            <person name="Wong P."/>
            <person name="Walter M."/>
            <person name="Stukenbrock E."/>
            <person name="Gueldener U."/>
            <person name="Kahmann R."/>
        </authorList>
    </citation>
    <scope>NUCLEOTIDE SEQUENCE [LARGE SCALE GENOMIC DNA]</scope>
    <source>
        <strain evidence="4">SRZ2</strain>
    </source>
</reference>
<accession>E6ZQC0</accession>
<feature type="compositionally biased region" description="Low complexity" evidence="2">
    <location>
        <begin position="338"/>
        <end position="347"/>
    </location>
</feature>
<evidence type="ECO:0000256" key="2">
    <source>
        <dbReference type="SAM" id="MobiDB-lite"/>
    </source>
</evidence>
<feature type="compositionally biased region" description="Low complexity" evidence="2">
    <location>
        <begin position="124"/>
        <end position="136"/>
    </location>
</feature>
<evidence type="ECO:0000313" key="4">
    <source>
        <dbReference type="Proteomes" id="UP000008867"/>
    </source>
</evidence>
<sequence>MTLSPRSDTELVVECIAGGVGAVSAVAPAVDEQAGSVSGAATLGGASSGTASATMLPVKPPKSRKRIDSSSTTHTTRSADQAIHEAGALDHTPSDTATISDHDRTTPSHSDHAPPAEDAHVHSRTPSSSSPASDTGSDSEEEESVTGTSPAVSEVTLQNDADGEVRAKSCDAVCSRGERDAGVERRASLGARVAASGWVQERVNASMHTVKSNEALGRLESDTSEEQVVGGHRQDASDDESASLHGQEAAEIIGEQNEKKDDQDQEVLEWRVEPTVEDEKEQRSLASAPVLPTQDDRTAPAPGQFEASTMDDEVSKATETPSKQEALDGSALAPKGESASAADGDGAPSTRTKGFWSLLSGSSSSASPAITQPTPSTSKRLSTTAFSLFTRKPTAPPLTLPTPAPTRHPLPPPDDATQTTLILSCADARHILKTSQSPTTLQQVGLNLERCFKSQLAQSQDLRARLAAAEDTVYDLEDENAHLRKQLGGLSEQVVVREERVQATKAEMAAEMERVVREGEREREKLRTRCEVQQSAVERRLEEERAFALGLGLMLCEAQRGVSGRGDTATSVLFAGEAADLRRTALAQARPRQLDDDAAAFDYAYADLFRCALHRFPHSAAAPPSTLVDERVLLIGTDQRLLAALVQKLSALGLTRVLVALPSWAETSHKRMGAQTVTVDLGKDDAWTELVDAVRAKLGREADCIVNAFDTLDADQLPALTRLIQQQYTSHRTDDANQAPSIVNIVYDAPSTAMCTLALIGLSHTLTRSPSRPVRLNTLVTHPSSPDPCALDAIVRVIDPCSPAHGCVLAADAASVRCLGPPLCCGAGEGAVLAAKTDEGALRERKRTADAALIEALERENAALRERVRLLEGEAAGKVGGEHVK</sequence>
<feature type="compositionally biased region" description="Basic and acidic residues" evidence="2">
    <location>
        <begin position="100"/>
        <end position="121"/>
    </location>
</feature>
<dbReference type="AlphaFoldDB" id="E6ZQC0"/>
<feature type="coiled-coil region" evidence="1">
    <location>
        <begin position="459"/>
        <end position="529"/>
    </location>
</feature>
<feature type="region of interest" description="Disordered" evidence="2">
    <location>
        <begin position="33"/>
        <end position="182"/>
    </location>
</feature>
<dbReference type="Proteomes" id="UP000008867">
    <property type="component" value="Chromosome 15"/>
</dbReference>
<dbReference type="OrthoDB" id="3366916at2759"/>
<evidence type="ECO:0000256" key="1">
    <source>
        <dbReference type="SAM" id="Coils"/>
    </source>
</evidence>
<gene>
    <name evidence="3" type="ORF">sr15892</name>
</gene>
<dbReference type="VEuPathDB" id="FungiDB:sr15892"/>
<dbReference type="HOGENOM" id="CLU_325759_0_0_1"/>
<feature type="region of interest" description="Disordered" evidence="2">
    <location>
        <begin position="210"/>
        <end position="380"/>
    </location>
</feature>
<name>E6ZQC0_SPORE</name>
<dbReference type="EMBL" id="FQ311436">
    <property type="protein sequence ID" value="CBQ69427.1"/>
    <property type="molecule type" value="Genomic_DNA"/>
</dbReference>